<evidence type="ECO:0000313" key="2">
    <source>
        <dbReference type="Proteomes" id="UP000204011"/>
    </source>
</evidence>
<proteinExistence type="predicted"/>
<name>A0A0H4TKX8_9CAUD</name>
<dbReference type="Pfam" id="PF19698">
    <property type="entry name" value="DUF6197"/>
    <property type="match status" value="1"/>
</dbReference>
<protein>
    <submittedName>
        <fullName evidence="1">Uncharacterized protein</fullName>
    </submittedName>
</protein>
<dbReference type="EMBL" id="KT222942">
    <property type="protein sequence ID" value="AKQ08062.1"/>
    <property type="molecule type" value="Genomic_DNA"/>
</dbReference>
<sequence length="167" mass="18768">MGRARPAWLTGVFPPFYPVSRHPIRDPHQGSLLPLVGVSPYFPRRFTHEELRHEGHREVNTIEILEKAKELAPKRWSRHRELGLRPNEPCCILGLVGVARFGNDWVPSYRSLEGDAEASAAVEALAAVSLKTGADAVAQVYTYNDRHLKTVAQVQSFIDRAIENHRG</sequence>
<organism evidence="1 2">
    <name type="scientific">Mycobacterium phage Dusk</name>
    <dbReference type="NCBI Taxonomy" id="1679524"/>
    <lineage>
        <taxon>Viruses</taxon>
        <taxon>Duplodnaviria</taxon>
        <taxon>Heunggongvirae</taxon>
        <taxon>Uroviricota</taxon>
        <taxon>Caudoviricetes</taxon>
        <taxon>Kostyavirus</taxon>
        <taxon>Kostyavirus toto</taxon>
    </lineage>
</organism>
<dbReference type="KEGG" id="vg:26795436"/>
<dbReference type="Proteomes" id="UP000204011">
    <property type="component" value="Segment"/>
</dbReference>
<gene>
    <name evidence="1" type="ORF">SEA_DUSK_63</name>
</gene>
<dbReference type="RefSeq" id="YP_009224331.1">
    <property type="nucleotide sequence ID" value="NC_029079.1"/>
</dbReference>
<dbReference type="GeneID" id="26795436"/>
<dbReference type="InterPro" id="IPR045677">
    <property type="entry name" value="DUF6197"/>
</dbReference>
<reference evidence="1 2" key="1">
    <citation type="submission" date="2015-06" db="EMBL/GenBank/DDBJ databases">
        <authorList>
            <person name="Feeney M.S."/>
            <person name="Mageeney C.M."/>
            <person name="Perl A.L."/>
            <person name="Chen J.E."/>
            <person name="Kelley R.A."/>
            <person name="Taylor D.H."/>
            <person name="Marzillier J.Y."/>
            <person name="Kenna M.A."/>
            <person name="Ware V.C."/>
            <person name="Serrano M.G."/>
            <person name="Buck G."/>
            <person name="Lee V."/>
            <person name="Wang Y."/>
            <person name="Carvalho R."/>
            <person name="Voegtly L."/>
            <person name="Shi R."/>
            <person name="Duckworth R."/>
            <person name="Johnson A."/>
            <person name="Loviza R."/>
            <person name="Walstead R."/>
            <person name="Shah Z."/>
            <person name="Kiflezghi M."/>
            <person name="Wade K."/>
            <person name="Delesalle V.A."/>
            <person name="Bradley K.W."/>
            <person name="Asai D.J."/>
            <person name="Bowman C.A."/>
            <person name="Russell D.A."/>
            <person name="Pope W.H."/>
            <person name="Jacobs-Sera D."/>
            <person name="Hendrix R.W."/>
            <person name="Hatfull G.F."/>
        </authorList>
    </citation>
    <scope>NUCLEOTIDE SEQUENCE [LARGE SCALE GENOMIC DNA]</scope>
</reference>
<accession>A0A0H4TKX8</accession>
<dbReference type="OrthoDB" id="17939at10239"/>
<evidence type="ECO:0000313" key="1">
    <source>
        <dbReference type="EMBL" id="AKQ08062.1"/>
    </source>
</evidence>